<feature type="transmembrane region" description="Helical" evidence="1">
    <location>
        <begin position="46"/>
        <end position="63"/>
    </location>
</feature>
<reference evidence="3 4" key="1">
    <citation type="journal article" date="2013" name="Int. J. Syst. Evol. Microbiol.">
        <title>Kordia antarctica sp. nov., isolated from Antarctic seawater.</title>
        <authorList>
            <person name="Baek K."/>
            <person name="Choi A."/>
            <person name="Kang I."/>
            <person name="Lee K."/>
            <person name="Cho J.C."/>
        </authorList>
    </citation>
    <scope>NUCLEOTIDE SEQUENCE [LARGE SCALE GENOMIC DNA]</scope>
    <source>
        <strain evidence="3 4">IMCC3317</strain>
    </source>
</reference>
<feature type="transmembrane region" description="Helical" evidence="1">
    <location>
        <begin position="70"/>
        <end position="88"/>
    </location>
</feature>
<name>A0A7L4ZKD9_9FLAO</name>
<feature type="domain" description="VIT" evidence="2">
    <location>
        <begin position="446"/>
        <end position="575"/>
    </location>
</feature>
<keyword evidence="1" id="KW-0812">Transmembrane</keyword>
<dbReference type="PROSITE" id="PS51468">
    <property type="entry name" value="VIT"/>
    <property type="match status" value="1"/>
</dbReference>
<feature type="transmembrane region" description="Helical" evidence="1">
    <location>
        <begin position="142"/>
        <end position="165"/>
    </location>
</feature>
<dbReference type="NCBIfam" id="TIGR04286">
    <property type="entry name" value="MSEP-CTERM"/>
    <property type="match status" value="1"/>
</dbReference>
<gene>
    <name evidence="3" type="ORF">IMCC3317_17460</name>
</gene>
<feature type="transmembrane region" description="Helical" evidence="1">
    <location>
        <begin position="267"/>
        <end position="287"/>
    </location>
</feature>
<dbReference type="RefSeq" id="WP_160129096.1">
    <property type="nucleotide sequence ID" value="NZ_CP019288.1"/>
</dbReference>
<proteinExistence type="predicted"/>
<dbReference type="KEGG" id="kan:IMCC3317_17460"/>
<keyword evidence="4" id="KW-1185">Reference proteome</keyword>
<dbReference type="Pfam" id="PF08487">
    <property type="entry name" value="VIT"/>
    <property type="match status" value="1"/>
</dbReference>
<feature type="transmembrane region" description="Helical" evidence="1">
    <location>
        <begin position="293"/>
        <end position="316"/>
    </location>
</feature>
<dbReference type="OrthoDB" id="1801976at2"/>
<keyword evidence="1" id="KW-1133">Transmembrane helix</keyword>
<feature type="transmembrane region" description="Helical" evidence="1">
    <location>
        <begin position="108"/>
        <end position="130"/>
    </location>
</feature>
<feature type="transmembrane region" description="Helical" evidence="1">
    <location>
        <begin position="211"/>
        <end position="231"/>
    </location>
</feature>
<evidence type="ECO:0000313" key="3">
    <source>
        <dbReference type="EMBL" id="QHI36384.1"/>
    </source>
</evidence>
<dbReference type="EMBL" id="CP019288">
    <property type="protein sequence ID" value="QHI36384.1"/>
    <property type="molecule type" value="Genomic_DNA"/>
</dbReference>
<evidence type="ECO:0000259" key="2">
    <source>
        <dbReference type="PROSITE" id="PS51468"/>
    </source>
</evidence>
<feature type="transmembrane region" description="Helical" evidence="1">
    <location>
        <begin position="243"/>
        <end position="260"/>
    </location>
</feature>
<evidence type="ECO:0000256" key="1">
    <source>
        <dbReference type="SAM" id="Phobius"/>
    </source>
</evidence>
<sequence>MLPFKLHKSLGYILSLLLPQIFLAWLLYSAFDSPEGNAFQFTGLTTYWSCLIFLFLGLILLEIKQKISNWILPCAIIIGYTIFLFWLYESNLFIEIPRVKSTSINYEIIPLYLTVPAIFHALLDIIFKYFRPKGTLSSNLKNLGFSILVPFSMYIFTMLFIPIFGRQNTGNFQLQLFATKIIICVAIAGFLFFFLRFILGNMVGKNLNAKYPIMIILFGFLFPLIGLLLNLNFELFGDFNHPIIYSAFSINAIGLTLLVTDSVTAKFIGFLCASFGVPIVFYFFLIFLPFVPLSFIALIVFGAGILMLTPIVLLLLQYQIMSKQFALILKKYSKKKVIILSGFCMLLLPIIFIGFCSNHKNYLNELIAETNQFDASNTTYTDYNVEKIEYIFSEMHKGNRRLSIENPEQRLPLLSLFYDWYVFDNLQVSEQKTHEIQNLFLGQRTFAWSGYQPPERLNASVNYTHETEYVAKGDFYKTQIHLAITNLDSVGMREFRSEFTLPKDVFISDYYLDIEDRRTFGILAEKKAANWIYEQITNQRRDPGILQYLYDDVISLKIFPFQKDETRTSGFTLYHRTPVNFEINHIPITIDVEPLAQTVAELSPNTFYVPSTIKQNLPKVQSPVSYYFLVDNTTKGEEFRKQFREDFEALSADVKQKAQILYVDADVNWGRQTSPKESGFNYRKAIAQIEFAHRDQKSIPYVVVYASMSNRFTGKYSSWETESAFPYHNLIEHSHWKKKLPETIELVEFSRNGQSIFLRNDDQPSLVSFDNTATLAADFSGNPYLNALQLRLFHDLNDLNPTRKKDNWLRALRESFSQNILTHSTTYISLETKVQEARLLRKQEEIMSADYSEKAGLETRRMSEPYFWMLLLFFMIYIVRQQFLKHQTQKT</sequence>
<dbReference type="InterPro" id="IPR027550">
    <property type="entry name" value="MSEP-CTERM"/>
</dbReference>
<dbReference type="AlphaFoldDB" id="A0A7L4ZKD9"/>
<keyword evidence="1" id="KW-0472">Membrane</keyword>
<evidence type="ECO:0000313" key="4">
    <source>
        <dbReference type="Proteomes" id="UP000464657"/>
    </source>
</evidence>
<dbReference type="Proteomes" id="UP000464657">
    <property type="component" value="Chromosome"/>
</dbReference>
<feature type="transmembrane region" description="Helical" evidence="1">
    <location>
        <begin position="337"/>
        <end position="355"/>
    </location>
</feature>
<accession>A0A7L4ZKD9</accession>
<dbReference type="InterPro" id="IPR013694">
    <property type="entry name" value="VIT"/>
</dbReference>
<protein>
    <recommendedName>
        <fullName evidence="2">VIT domain-containing protein</fullName>
    </recommendedName>
</protein>
<organism evidence="3 4">
    <name type="scientific">Kordia antarctica</name>
    <dbReference type="NCBI Taxonomy" id="1218801"/>
    <lineage>
        <taxon>Bacteria</taxon>
        <taxon>Pseudomonadati</taxon>
        <taxon>Bacteroidota</taxon>
        <taxon>Flavobacteriia</taxon>
        <taxon>Flavobacteriales</taxon>
        <taxon>Flavobacteriaceae</taxon>
        <taxon>Kordia</taxon>
    </lineage>
</organism>
<feature type="transmembrane region" description="Helical" evidence="1">
    <location>
        <begin position="12"/>
        <end position="31"/>
    </location>
</feature>
<feature type="transmembrane region" description="Helical" evidence="1">
    <location>
        <begin position="177"/>
        <end position="199"/>
    </location>
</feature>
<feature type="transmembrane region" description="Helical" evidence="1">
    <location>
        <begin position="866"/>
        <end position="883"/>
    </location>
</feature>